<keyword evidence="6 9" id="KW-0333">Golgi apparatus</keyword>
<evidence type="ECO:0000256" key="1">
    <source>
        <dbReference type="ARBA" id="ARBA00004323"/>
    </source>
</evidence>
<evidence type="ECO:0000256" key="5">
    <source>
        <dbReference type="ARBA" id="ARBA00022989"/>
    </source>
</evidence>
<evidence type="ECO:0000313" key="12">
    <source>
        <dbReference type="Proteomes" id="UP000007110"/>
    </source>
</evidence>
<comment type="similarity">
    <text evidence="2 9">Belongs to the sulfotransferase 2 family.</text>
</comment>
<name>A0A7M7GGG1_STRPU</name>
<evidence type="ECO:0000256" key="3">
    <source>
        <dbReference type="ARBA" id="ARBA00022679"/>
    </source>
</evidence>
<keyword evidence="3 9" id="KW-0808">Transferase</keyword>
<feature type="compositionally biased region" description="Acidic residues" evidence="10">
    <location>
        <begin position="83"/>
        <end position="110"/>
    </location>
</feature>
<dbReference type="AlphaFoldDB" id="A0A7M7GGG1"/>
<evidence type="ECO:0000256" key="2">
    <source>
        <dbReference type="ARBA" id="ARBA00006339"/>
    </source>
</evidence>
<protein>
    <recommendedName>
        <fullName evidence="9">Carbohydrate sulfotransferase</fullName>
        <ecNumber evidence="9">2.8.2.-</ecNumber>
    </recommendedName>
</protein>
<dbReference type="Proteomes" id="UP000007110">
    <property type="component" value="Unassembled WGS sequence"/>
</dbReference>
<feature type="transmembrane region" description="Helical" evidence="9">
    <location>
        <begin position="7"/>
        <end position="28"/>
    </location>
</feature>
<dbReference type="KEGG" id="spu:100890218"/>
<keyword evidence="5 9" id="KW-1133">Transmembrane helix</keyword>
<dbReference type="InParanoid" id="A0A7M7GGG1"/>
<dbReference type="OMA" id="IRSRPCE"/>
<keyword evidence="7 9" id="KW-0472">Membrane</keyword>
<dbReference type="PANTHER" id="PTHR12137:SF33">
    <property type="entry name" value="CARBOHYDRATE SULFOTRANSFERASE 14"/>
    <property type="match status" value="1"/>
</dbReference>
<keyword evidence="8 9" id="KW-0325">Glycoprotein</keyword>
<dbReference type="PANTHER" id="PTHR12137">
    <property type="entry name" value="CARBOHYDRATE SULFOTRANSFERASE"/>
    <property type="match status" value="1"/>
</dbReference>
<keyword evidence="9" id="KW-0735">Signal-anchor</keyword>
<feature type="region of interest" description="Disordered" evidence="10">
    <location>
        <begin position="77"/>
        <end position="110"/>
    </location>
</feature>
<keyword evidence="12" id="KW-1185">Reference proteome</keyword>
<dbReference type="EC" id="2.8.2.-" evidence="9"/>
<dbReference type="OrthoDB" id="2019940at2759"/>
<dbReference type="GO" id="GO:0016051">
    <property type="term" value="P:carbohydrate biosynthetic process"/>
    <property type="evidence" value="ECO:0007669"/>
    <property type="project" value="InterPro"/>
</dbReference>
<dbReference type="InterPro" id="IPR018011">
    <property type="entry name" value="Carb_sulfotrans_8-10"/>
</dbReference>
<evidence type="ECO:0000256" key="10">
    <source>
        <dbReference type="SAM" id="MobiDB-lite"/>
    </source>
</evidence>
<evidence type="ECO:0000256" key="4">
    <source>
        <dbReference type="ARBA" id="ARBA00022692"/>
    </source>
</evidence>
<keyword evidence="4 9" id="KW-0812">Transmembrane</keyword>
<dbReference type="GO" id="GO:0008146">
    <property type="term" value="F:sulfotransferase activity"/>
    <property type="evidence" value="ECO:0000318"/>
    <property type="project" value="GO_Central"/>
</dbReference>
<organism evidence="11 12">
    <name type="scientific">Strongylocentrotus purpuratus</name>
    <name type="common">Purple sea urchin</name>
    <dbReference type="NCBI Taxonomy" id="7668"/>
    <lineage>
        <taxon>Eukaryota</taxon>
        <taxon>Metazoa</taxon>
        <taxon>Echinodermata</taxon>
        <taxon>Eleutherozoa</taxon>
        <taxon>Echinozoa</taxon>
        <taxon>Echinoidea</taxon>
        <taxon>Euechinoidea</taxon>
        <taxon>Echinacea</taxon>
        <taxon>Camarodonta</taxon>
        <taxon>Echinidea</taxon>
        <taxon>Strongylocentrotidae</taxon>
        <taxon>Strongylocentrotus</taxon>
    </lineage>
</organism>
<dbReference type="RefSeq" id="XP_003727357.2">
    <property type="nucleotide sequence ID" value="XM_003727309.3"/>
</dbReference>
<evidence type="ECO:0000256" key="7">
    <source>
        <dbReference type="ARBA" id="ARBA00023136"/>
    </source>
</evidence>
<comment type="subcellular location">
    <subcellularLocation>
        <location evidence="1 9">Golgi apparatus membrane</location>
        <topology evidence="1 9">Single-pass type II membrane protein</topology>
    </subcellularLocation>
</comment>
<dbReference type="EnsemblMetazoa" id="XM_003727309">
    <property type="protein sequence ID" value="XP_003727357"/>
    <property type="gene ID" value="LOC100890218"/>
</dbReference>
<evidence type="ECO:0000256" key="9">
    <source>
        <dbReference type="RuleBase" id="RU364020"/>
    </source>
</evidence>
<evidence type="ECO:0000313" key="11">
    <source>
        <dbReference type="EnsemblMetazoa" id="XP_003727357"/>
    </source>
</evidence>
<dbReference type="GeneID" id="100890218"/>
<dbReference type="Pfam" id="PF03567">
    <property type="entry name" value="Sulfotransfer_2"/>
    <property type="match status" value="1"/>
</dbReference>
<keyword evidence="9" id="KW-0119">Carbohydrate metabolism</keyword>
<sequence>MALLRRYFKNIIILLITLIVCLSVLLIGQSINDKINGKEAQGFSSSLRKLRPVDLPGVVKQVASRINGDVAHRNDVSVKEAASYDDDDGDVDGNESDVGEDEEDGDVLQDVDGVDGDAFDGGVIGADNVMNGDQMNKMEQLNLDPSMLKIKEKMIDRQDHLHTACARMGLRKLNLENPKDMSDVIAHKGNLDTLFWNDKYKFVASVIYKSGSGNWRKFLKALADSQGKVINFPPQIQKAHYTPDKALSTLTKRPPEVKYRLAHYVKIVTVRHPLIRFLSGYRDKFIEHVDRYRKDIPKMIIDSRKGDARASRTKHVTFSEFADFIVSPGTGSDDPHWTPQHIRSRPCEHNYDIIVKLETSDDDIDYFKRVVGIGDNMRFRSEYTDRHTVSNNETLVTSYYQQLSEETFQAVCDSYRADFELFGYYRPKSVKDVARIFDDFF</sequence>
<reference evidence="12" key="1">
    <citation type="submission" date="2015-02" db="EMBL/GenBank/DDBJ databases">
        <title>Genome sequencing for Strongylocentrotus purpuratus.</title>
        <authorList>
            <person name="Murali S."/>
            <person name="Liu Y."/>
            <person name="Vee V."/>
            <person name="English A."/>
            <person name="Wang M."/>
            <person name="Skinner E."/>
            <person name="Han Y."/>
            <person name="Muzny D.M."/>
            <person name="Worley K.C."/>
            <person name="Gibbs R.A."/>
        </authorList>
    </citation>
    <scope>NUCLEOTIDE SEQUENCE</scope>
</reference>
<dbReference type="GO" id="GO:0000139">
    <property type="term" value="C:Golgi membrane"/>
    <property type="evidence" value="ECO:0007669"/>
    <property type="project" value="UniProtKB-SubCell"/>
</dbReference>
<evidence type="ECO:0000256" key="8">
    <source>
        <dbReference type="ARBA" id="ARBA00023180"/>
    </source>
</evidence>
<accession>A0A7M7GGG1</accession>
<proteinExistence type="inferred from homology"/>
<evidence type="ECO:0000256" key="6">
    <source>
        <dbReference type="ARBA" id="ARBA00023034"/>
    </source>
</evidence>
<dbReference type="InterPro" id="IPR005331">
    <property type="entry name" value="Sulfotransferase"/>
</dbReference>
<reference evidence="11" key="2">
    <citation type="submission" date="2021-01" db="UniProtKB">
        <authorList>
            <consortium name="EnsemblMetazoa"/>
        </authorList>
    </citation>
    <scope>IDENTIFICATION</scope>
</reference>